<evidence type="ECO:0000313" key="6">
    <source>
        <dbReference type="EMBL" id="MEJ6009346.1"/>
    </source>
</evidence>
<feature type="transmembrane region" description="Helical" evidence="4">
    <location>
        <begin position="105"/>
        <end position="128"/>
    </location>
</feature>
<dbReference type="Gene3D" id="1.20.1250.20">
    <property type="entry name" value="MFS general substrate transporter like domains"/>
    <property type="match status" value="2"/>
</dbReference>
<dbReference type="EMBL" id="JBBHJY010000002">
    <property type="protein sequence ID" value="MEJ6009346.1"/>
    <property type="molecule type" value="Genomic_DNA"/>
</dbReference>
<feature type="transmembrane region" description="Helical" evidence="4">
    <location>
        <begin position="140"/>
        <end position="163"/>
    </location>
</feature>
<keyword evidence="3 4" id="KW-0472">Membrane</keyword>
<evidence type="ECO:0000256" key="4">
    <source>
        <dbReference type="SAM" id="Phobius"/>
    </source>
</evidence>
<dbReference type="PROSITE" id="PS50850">
    <property type="entry name" value="MFS"/>
    <property type="match status" value="1"/>
</dbReference>
<dbReference type="SUPFAM" id="SSF103473">
    <property type="entry name" value="MFS general substrate transporter"/>
    <property type="match status" value="1"/>
</dbReference>
<evidence type="ECO:0000259" key="5">
    <source>
        <dbReference type="PROSITE" id="PS50850"/>
    </source>
</evidence>
<evidence type="ECO:0000256" key="2">
    <source>
        <dbReference type="ARBA" id="ARBA00022989"/>
    </source>
</evidence>
<dbReference type="InterPro" id="IPR036259">
    <property type="entry name" value="MFS_trans_sf"/>
</dbReference>
<sequence>MSFLKEFRVNWTVVLATFIGIATGNALSHYTLSLFAPELIREFGWSKAEFALLGSLQIVSVVTAPFAGRFADRFGTRVAAGVGFFAISAGFFAYTLMSGSLAEFFVIWLLQHIFGMLTTSLVLTRAIVERFDKARGTSLSLLMMGPPLSGAIAAPLLGGLIAADGWRSAFMALAVVSAVGGAICVLLMGRKRHELPEKRAIAKISREQMMAIVRTRAFCLIVGGMFLINIAQVFAASQIKLVVMAGGVSDNLATWMVSFYALGVICGRAIFGIALDRIGAHIVALLALSLPVIGFIVLASPGIAPALIAGGVMIIGVAQGAEGDVGAYMVSRHFPIENYSMIFGFVKAALDGGGAIGSLILSATLVATDSYTPFLYTCAATTMLGAILFYLTGPGPDRGEVQTRPA</sequence>
<organism evidence="6 7">
    <name type="scientific">Novosphingobium aquae</name>
    <dbReference type="NCBI Taxonomy" id="3133435"/>
    <lineage>
        <taxon>Bacteria</taxon>
        <taxon>Pseudomonadati</taxon>
        <taxon>Pseudomonadota</taxon>
        <taxon>Alphaproteobacteria</taxon>
        <taxon>Sphingomonadales</taxon>
        <taxon>Sphingomonadaceae</taxon>
        <taxon>Novosphingobium</taxon>
    </lineage>
</organism>
<feature type="transmembrane region" description="Helical" evidence="4">
    <location>
        <begin position="342"/>
        <end position="367"/>
    </location>
</feature>
<dbReference type="RefSeq" id="WP_339965362.1">
    <property type="nucleotide sequence ID" value="NZ_JBBHJY010000002.1"/>
</dbReference>
<comment type="caution">
    <text evidence="6">The sequence shown here is derived from an EMBL/GenBank/DDBJ whole genome shotgun (WGS) entry which is preliminary data.</text>
</comment>
<feature type="transmembrane region" description="Helical" evidence="4">
    <location>
        <begin position="12"/>
        <end position="30"/>
    </location>
</feature>
<feature type="transmembrane region" description="Helical" evidence="4">
    <location>
        <begin position="252"/>
        <end position="271"/>
    </location>
</feature>
<proteinExistence type="predicted"/>
<feature type="transmembrane region" description="Helical" evidence="4">
    <location>
        <begin position="78"/>
        <end position="99"/>
    </location>
</feature>
<name>A0ABU8S5V4_9SPHN</name>
<dbReference type="PANTHER" id="PTHR11360">
    <property type="entry name" value="MONOCARBOXYLATE TRANSPORTER"/>
    <property type="match status" value="1"/>
</dbReference>
<accession>A0ABU8S5V4</accession>
<keyword evidence="7" id="KW-1185">Reference proteome</keyword>
<feature type="domain" description="Major facilitator superfamily (MFS) profile" evidence="5">
    <location>
        <begin position="12"/>
        <end position="397"/>
    </location>
</feature>
<gene>
    <name evidence="6" type="ORF">WG900_05385</name>
</gene>
<keyword evidence="2 4" id="KW-1133">Transmembrane helix</keyword>
<dbReference type="InterPro" id="IPR050327">
    <property type="entry name" value="Proton-linked_MCT"/>
</dbReference>
<dbReference type="InterPro" id="IPR011701">
    <property type="entry name" value="MFS"/>
</dbReference>
<feature type="transmembrane region" description="Helical" evidence="4">
    <location>
        <begin position="50"/>
        <end position="71"/>
    </location>
</feature>
<dbReference type="InterPro" id="IPR020846">
    <property type="entry name" value="MFS_dom"/>
</dbReference>
<feature type="transmembrane region" description="Helical" evidence="4">
    <location>
        <begin position="373"/>
        <end position="391"/>
    </location>
</feature>
<feature type="transmembrane region" description="Helical" evidence="4">
    <location>
        <begin position="211"/>
        <end position="232"/>
    </location>
</feature>
<keyword evidence="1 4" id="KW-0812">Transmembrane</keyword>
<evidence type="ECO:0000256" key="3">
    <source>
        <dbReference type="ARBA" id="ARBA00023136"/>
    </source>
</evidence>
<dbReference type="Proteomes" id="UP001379235">
    <property type="component" value="Unassembled WGS sequence"/>
</dbReference>
<evidence type="ECO:0000313" key="7">
    <source>
        <dbReference type="Proteomes" id="UP001379235"/>
    </source>
</evidence>
<evidence type="ECO:0000256" key="1">
    <source>
        <dbReference type="ARBA" id="ARBA00022692"/>
    </source>
</evidence>
<dbReference type="Pfam" id="PF07690">
    <property type="entry name" value="MFS_1"/>
    <property type="match status" value="1"/>
</dbReference>
<feature type="transmembrane region" description="Helical" evidence="4">
    <location>
        <begin position="278"/>
        <end position="297"/>
    </location>
</feature>
<reference evidence="6 7" key="1">
    <citation type="submission" date="2024-03" db="EMBL/GenBank/DDBJ databases">
        <authorList>
            <person name="Jo J.-H."/>
        </authorList>
    </citation>
    <scope>NUCLEOTIDE SEQUENCE [LARGE SCALE GENOMIC DNA]</scope>
    <source>
        <strain evidence="6 7">AS3R-12</strain>
    </source>
</reference>
<feature type="transmembrane region" description="Helical" evidence="4">
    <location>
        <begin position="169"/>
        <end position="190"/>
    </location>
</feature>
<dbReference type="PANTHER" id="PTHR11360:SF284">
    <property type="entry name" value="EG:103B4.3 PROTEIN-RELATED"/>
    <property type="match status" value="1"/>
</dbReference>
<protein>
    <submittedName>
        <fullName evidence="6">MFS transporter</fullName>
    </submittedName>
</protein>